<dbReference type="PATRIC" id="fig|322095.3.peg.1820"/>
<dbReference type="InterPro" id="IPR006145">
    <property type="entry name" value="PsdUridine_synth_RsuA/RluA"/>
</dbReference>
<accession>A0A134B1U0</accession>
<reference evidence="9" key="1">
    <citation type="submission" date="2016-01" db="EMBL/GenBank/DDBJ databases">
        <authorList>
            <person name="Mitreva M."/>
            <person name="Pepin K.H."/>
            <person name="Mihindukulasuriya K.A."/>
            <person name="Fulton R."/>
            <person name="Fronick C."/>
            <person name="O'Laughlin M."/>
            <person name="Miner T."/>
            <person name="Herter B."/>
            <person name="Rosa B.A."/>
            <person name="Cordes M."/>
            <person name="Tomlinson C."/>
            <person name="Wollam A."/>
            <person name="Palsikar V.B."/>
            <person name="Mardis E.R."/>
            <person name="Wilson R.K."/>
        </authorList>
    </citation>
    <scope>NUCLEOTIDE SEQUENCE [LARGE SCALE GENOMIC DNA]</scope>
    <source>
        <strain evidence="9">KA00683</strain>
    </source>
</reference>
<gene>
    <name evidence="8" type="ORF">HMPREF3185_01845</name>
</gene>
<feature type="domain" description="RNA-binding S4" evidence="7">
    <location>
        <begin position="68"/>
        <end position="126"/>
    </location>
</feature>
<dbReference type="PROSITE" id="PS01129">
    <property type="entry name" value="PSI_RLU"/>
    <property type="match status" value="1"/>
</dbReference>
<dbReference type="SUPFAM" id="SSF55174">
    <property type="entry name" value="Alpha-L RNA-binding motif"/>
    <property type="match status" value="1"/>
</dbReference>
<evidence type="ECO:0000313" key="8">
    <source>
        <dbReference type="EMBL" id="KXB73907.1"/>
    </source>
</evidence>
<dbReference type="GO" id="GO:0120159">
    <property type="term" value="F:rRNA pseudouridine synthase activity"/>
    <property type="evidence" value="ECO:0007669"/>
    <property type="project" value="UniProtKB-ARBA"/>
</dbReference>
<keyword evidence="3 6" id="KW-0413">Isomerase</keyword>
<dbReference type="GO" id="GO:0003723">
    <property type="term" value="F:RNA binding"/>
    <property type="evidence" value="ECO:0007669"/>
    <property type="project" value="UniProtKB-KW"/>
</dbReference>
<evidence type="ECO:0000313" key="9">
    <source>
        <dbReference type="Proteomes" id="UP000070224"/>
    </source>
</evidence>
<dbReference type="Gene3D" id="3.30.2350.10">
    <property type="entry name" value="Pseudouridine synthase"/>
    <property type="match status" value="1"/>
</dbReference>
<comment type="function">
    <text evidence="6">Responsible for synthesis of pseudouridine from uracil.</text>
</comment>
<evidence type="ECO:0000256" key="4">
    <source>
        <dbReference type="PIRSR" id="PIRSR606225-1"/>
    </source>
</evidence>
<dbReference type="SMART" id="SM00363">
    <property type="entry name" value="S4"/>
    <property type="match status" value="1"/>
</dbReference>
<name>A0A134B1U0_9PORP</name>
<dbReference type="CDD" id="cd02869">
    <property type="entry name" value="PseudoU_synth_RluA_like"/>
    <property type="match status" value="1"/>
</dbReference>
<dbReference type="Pfam" id="PF00849">
    <property type="entry name" value="PseudoU_synth_2"/>
    <property type="match status" value="1"/>
</dbReference>
<evidence type="ECO:0000256" key="6">
    <source>
        <dbReference type="RuleBase" id="RU362028"/>
    </source>
</evidence>
<dbReference type="Proteomes" id="UP000070224">
    <property type="component" value="Unassembled WGS sequence"/>
</dbReference>
<dbReference type="GO" id="GO:0000455">
    <property type="term" value="P:enzyme-directed rRNA pseudouridine synthesis"/>
    <property type="evidence" value="ECO:0007669"/>
    <property type="project" value="TreeGrafter"/>
</dbReference>
<keyword evidence="9" id="KW-1185">Reference proteome</keyword>
<dbReference type="RefSeq" id="WP_231724949.1">
    <property type="nucleotide sequence ID" value="NZ_KQ960463.1"/>
</dbReference>
<dbReference type="InterPro" id="IPR050188">
    <property type="entry name" value="RluA_PseudoU_synthase"/>
</dbReference>
<dbReference type="STRING" id="322095.HMPREF3185_01845"/>
<dbReference type="EC" id="5.4.99.-" evidence="6"/>
<dbReference type="SUPFAM" id="SSF55120">
    <property type="entry name" value="Pseudouridine synthase"/>
    <property type="match status" value="1"/>
</dbReference>
<feature type="active site" evidence="4">
    <location>
        <position position="193"/>
    </location>
</feature>
<comment type="caution">
    <text evidence="8">The sequence shown here is derived from an EMBL/GenBank/DDBJ whole genome shotgun (WGS) entry which is preliminary data.</text>
</comment>
<organism evidence="8 9">
    <name type="scientific">Porphyromonas somerae</name>
    <dbReference type="NCBI Taxonomy" id="322095"/>
    <lineage>
        <taxon>Bacteria</taxon>
        <taxon>Pseudomonadati</taxon>
        <taxon>Bacteroidota</taxon>
        <taxon>Bacteroidia</taxon>
        <taxon>Bacteroidales</taxon>
        <taxon>Porphyromonadaceae</taxon>
        <taxon>Porphyromonas</taxon>
    </lineage>
</organism>
<dbReference type="PANTHER" id="PTHR21600:SF44">
    <property type="entry name" value="RIBOSOMAL LARGE SUBUNIT PSEUDOURIDINE SYNTHASE D"/>
    <property type="match status" value="1"/>
</dbReference>
<protein>
    <recommendedName>
        <fullName evidence="6">Pseudouridine synthase</fullName>
        <ecNumber evidence="6">5.4.99.-</ecNumber>
    </recommendedName>
</protein>
<evidence type="ECO:0000259" key="7">
    <source>
        <dbReference type="SMART" id="SM00363"/>
    </source>
</evidence>
<dbReference type="CDD" id="cd00165">
    <property type="entry name" value="S4"/>
    <property type="match status" value="1"/>
</dbReference>
<proteinExistence type="inferred from homology"/>
<evidence type="ECO:0000256" key="2">
    <source>
        <dbReference type="ARBA" id="ARBA00022884"/>
    </source>
</evidence>
<dbReference type="InterPro" id="IPR002942">
    <property type="entry name" value="S4_RNA-bd"/>
</dbReference>
<dbReference type="InterPro" id="IPR006225">
    <property type="entry name" value="PsdUridine_synth_RluC/D"/>
</dbReference>
<comment type="catalytic activity">
    <reaction evidence="6">
        <text>a uridine in RNA = a pseudouridine in RNA</text>
        <dbReference type="Rhea" id="RHEA:48348"/>
        <dbReference type="Rhea" id="RHEA-COMP:12068"/>
        <dbReference type="Rhea" id="RHEA-COMP:12069"/>
        <dbReference type="ChEBI" id="CHEBI:65314"/>
        <dbReference type="ChEBI" id="CHEBI:65315"/>
    </reaction>
</comment>
<dbReference type="Gene3D" id="3.10.290.10">
    <property type="entry name" value="RNA-binding S4 domain"/>
    <property type="match status" value="1"/>
</dbReference>
<comment type="similarity">
    <text evidence="1 6">Belongs to the pseudouridine synthase RluA family.</text>
</comment>
<evidence type="ECO:0000256" key="3">
    <source>
        <dbReference type="ARBA" id="ARBA00023235"/>
    </source>
</evidence>
<evidence type="ECO:0000256" key="1">
    <source>
        <dbReference type="ARBA" id="ARBA00010876"/>
    </source>
</evidence>
<dbReference type="PROSITE" id="PS50889">
    <property type="entry name" value="S4"/>
    <property type="match status" value="1"/>
</dbReference>
<dbReference type="InterPro" id="IPR006224">
    <property type="entry name" value="PsdUridine_synth_RluA-like_CS"/>
</dbReference>
<dbReference type="NCBIfam" id="TIGR00005">
    <property type="entry name" value="rluA_subfam"/>
    <property type="match status" value="1"/>
</dbReference>
<dbReference type="FunFam" id="3.30.2350.10:FF:000006">
    <property type="entry name" value="Pseudouridine synthase"/>
    <property type="match status" value="1"/>
</dbReference>
<evidence type="ECO:0000256" key="5">
    <source>
        <dbReference type="PROSITE-ProRule" id="PRU00182"/>
    </source>
</evidence>
<dbReference type="InterPro" id="IPR020103">
    <property type="entry name" value="PsdUridine_synth_cat_dom_sf"/>
</dbReference>
<dbReference type="AlphaFoldDB" id="A0A134B1U0"/>
<dbReference type="PANTHER" id="PTHR21600">
    <property type="entry name" value="MITOCHONDRIAL RNA PSEUDOURIDINE SYNTHASE"/>
    <property type="match status" value="1"/>
</dbReference>
<dbReference type="Pfam" id="PF01479">
    <property type="entry name" value="S4"/>
    <property type="match status" value="1"/>
</dbReference>
<dbReference type="EMBL" id="LSDK01000130">
    <property type="protein sequence ID" value="KXB73907.1"/>
    <property type="molecule type" value="Genomic_DNA"/>
</dbReference>
<dbReference type="InterPro" id="IPR036986">
    <property type="entry name" value="S4_RNA-bd_sf"/>
</dbReference>
<sequence length="385" mass="43556">MTGGNPLTDEELLLDSEAWEGDEDIFLPDGTAEVERLDAAAVSYLQHADSSPLYEHFRVVADKGQAPMRIDKYLATRMTGSSRSRIQQALDGGYVFVGDKPVKSNYRIKPLDVVTLQLRRPKHELEIIPEPIPLDVVYEDEVLMVVNKPAGLVVHPGHGNYTGTLVNALAYYLQDDPLYDPADPNVGLVHRIDKDTSGLLVIAKRPEAKAHLARQFFNKTTRRTYRALVWGRLKEAEGTIIGNIGRNERDRLQMAVYPEGSPKGKHAVTHYTLLEELAYVSWVECRLETGRTHQIRAHMCHIGHPLFADARYGGDKILWGNQFSRYKQFVQNCLTLCPRQALHAKTLGFVHPMTGEEMLFDSELPSDLEQLLERWRTYAAQVDNE</sequence>
<keyword evidence="2 5" id="KW-0694">RNA-binding</keyword>